<dbReference type="RefSeq" id="WP_164918343.1">
    <property type="nucleotide sequence ID" value="NZ_JBHUOO010000023.1"/>
</dbReference>
<name>A0A4Q0NRM9_9FLAO</name>
<evidence type="ECO:0000256" key="1">
    <source>
        <dbReference type="ARBA" id="ARBA00004571"/>
    </source>
</evidence>
<dbReference type="SUPFAM" id="SSF56935">
    <property type="entry name" value="Porins"/>
    <property type="match status" value="1"/>
</dbReference>
<keyword evidence="5 9" id="KW-0798">TonB box</keyword>
<evidence type="ECO:0000259" key="12">
    <source>
        <dbReference type="Pfam" id="PF07715"/>
    </source>
</evidence>
<keyword evidence="7 8" id="KW-0998">Cell outer membrane</keyword>
<dbReference type="Gene3D" id="2.40.170.20">
    <property type="entry name" value="TonB-dependent receptor, beta-barrel domain"/>
    <property type="match status" value="1"/>
</dbReference>
<keyword evidence="14" id="KW-1185">Reference proteome</keyword>
<feature type="domain" description="TonB-dependent receptor plug" evidence="12">
    <location>
        <begin position="116"/>
        <end position="243"/>
    </location>
</feature>
<protein>
    <submittedName>
        <fullName evidence="13">TonB-linked SusC/RagA family outer membrane protein</fullName>
    </submittedName>
</protein>
<evidence type="ECO:0000259" key="11">
    <source>
        <dbReference type="Pfam" id="PF00593"/>
    </source>
</evidence>
<evidence type="ECO:0000256" key="3">
    <source>
        <dbReference type="ARBA" id="ARBA00022452"/>
    </source>
</evidence>
<keyword evidence="2 8" id="KW-0813">Transport</keyword>
<dbReference type="InterPro" id="IPR008969">
    <property type="entry name" value="CarboxyPept-like_regulatory"/>
</dbReference>
<organism evidence="13 14">
    <name type="scientific">Leeuwenhoekiella polynyae</name>
    <dbReference type="NCBI Taxonomy" id="1550906"/>
    <lineage>
        <taxon>Bacteria</taxon>
        <taxon>Pseudomonadati</taxon>
        <taxon>Bacteroidota</taxon>
        <taxon>Flavobacteriia</taxon>
        <taxon>Flavobacteriales</taxon>
        <taxon>Flavobacteriaceae</taxon>
        <taxon>Leeuwenhoekiella</taxon>
    </lineage>
</organism>
<dbReference type="Gene3D" id="2.170.130.10">
    <property type="entry name" value="TonB-dependent receptor, plug domain"/>
    <property type="match status" value="1"/>
</dbReference>
<evidence type="ECO:0000256" key="9">
    <source>
        <dbReference type="RuleBase" id="RU003357"/>
    </source>
</evidence>
<dbReference type="NCBIfam" id="TIGR04056">
    <property type="entry name" value="OMP_RagA_SusC"/>
    <property type="match status" value="1"/>
</dbReference>
<evidence type="ECO:0000313" key="13">
    <source>
        <dbReference type="EMBL" id="RXG12483.1"/>
    </source>
</evidence>
<dbReference type="Pfam" id="PF00593">
    <property type="entry name" value="TonB_dep_Rec_b-barrel"/>
    <property type="match status" value="1"/>
</dbReference>
<evidence type="ECO:0000256" key="6">
    <source>
        <dbReference type="ARBA" id="ARBA00023136"/>
    </source>
</evidence>
<dbReference type="InterPro" id="IPR039426">
    <property type="entry name" value="TonB-dep_rcpt-like"/>
</dbReference>
<dbReference type="InterPro" id="IPR000531">
    <property type="entry name" value="Beta-barrel_TonB"/>
</dbReference>
<reference evidence="13 14" key="1">
    <citation type="submission" date="2018-07" db="EMBL/GenBank/DDBJ databases">
        <title>Leeuwenhoekiella genomics.</title>
        <authorList>
            <person name="Tahon G."/>
            <person name="Willems A."/>
        </authorList>
    </citation>
    <scope>NUCLEOTIDE SEQUENCE [LARGE SCALE GENOMIC DNA]</scope>
    <source>
        <strain evidence="13 14">LMG 29608</strain>
    </source>
</reference>
<keyword evidence="10" id="KW-0732">Signal</keyword>
<comment type="caution">
    <text evidence="13">The sequence shown here is derived from an EMBL/GenBank/DDBJ whole genome shotgun (WGS) entry which is preliminary data.</text>
</comment>
<keyword evidence="3 8" id="KW-1134">Transmembrane beta strand</keyword>
<dbReference type="GO" id="GO:0009279">
    <property type="term" value="C:cell outer membrane"/>
    <property type="evidence" value="ECO:0007669"/>
    <property type="project" value="UniProtKB-SubCell"/>
</dbReference>
<dbReference type="SUPFAM" id="SSF49464">
    <property type="entry name" value="Carboxypeptidase regulatory domain-like"/>
    <property type="match status" value="1"/>
</dbReference>
<evidence type="ECO:0000256" key="10">
    <source>
        <dbReference type="SAM" id="SignalP"/>
    </source>
</evidence>
<proteinExistence type="inferred from homology"/>
<feature type="signal peptide" evidence="10">
    <location>
        <begin position="1"/>
        <end position="22"/>
    </location>
</feature>
<gene>
    <name evidence="13" type="ORF">DSM02_3860</name>
</gene>
<dbReference type="Gene3D" id="2.60.40.1120">
    <property type="entry name" value="Carboxypeptidase-like, regulatory domain"/>
    <property type="match status" value="1"/>
</dbReference>
<dbReference type="InterPro" id="IPR012910">
    <property type="entry name" value="Plug_dom"/>
</dbReference>
<dbReference type="AlphaFoldDB" id="A0A4Q0NRM9"/>
<dbReference type="Proteomes" id="UP000289859">
    <property type="component" value="Unassembled WGS sequence"/>
</dbReference>
<accession>A0A4Q0NRM9</accession>
<comment type="similarity">
    <text evidence="8 9">Belongs to the TonB-dependent receptor family.</text>
</comment>
<dbReference type="InterPro" id="IPR037066">
    <property type="entry name" value="Plug_dom_sf"/>
</dbReference>
<evidence type="ECO:0000256" key="4">
    <source>
        <dbReference type="ARBA" id="ARBA00022692"/>
    </source>
</evidence>
<sequence length="1102" mass="119444">MKKRLQGFLMLFLVLVVQFSFAQTRTISGTVTDDSGVPLPGVNVLISGTTTGTQTDFDGLYSIEASTGDVLTFSYVGFTPQDAKIGASSTVNIQMQAGESLEEVVVTAQGIKREKKALGYAVSEVASEDLEQRPESDVARVLSGKASGVEITAQNGTSGSATNVVIRGYTSINGSNQALFVVDGVPFSSGTNTSGRDNAADFRDGNVGSSRFLDIDPNNIASITVLKGLAAATLYGTDGRNGVILITTKANSGQASKKKTEITLNQSFFFNEIASLPDYQQSYGGGFNQSFGWFFSNYGPNFNPNGVDGYLNDPAGIVDANGNVPHPYSTNSFLSNFLRGDNELFQSFQGVDYAFKPYASVKNFFRTGSVSNTSLNIRGGSDDGNMSFNVNFGHTDDEGFTPGNSLTRNTLSVGGRAKLSNRFTVTGILNYSRSNFVTPPVAASDGNANYGLSVFGQVFFTPISVDLMNIPFEIPETGGSIYYRNGNDIVNPRWIVANAQNGQLTNRVFGNAQLSYEFNDNVSVLYRGGIDIYNERNHSYSNKGGVNSDRDRFGYYETWDNNSTTFNHYAAISGNYDLTADQKLNVSFLLGGSSLGEYFDQQGVASSSQIVYNVQRHFNFENQLPIQSTTERNTIGLFGDLSFEYDNFLYLSLSGRNDWISNLITENNSQFYPSVSASFIPTSAFEGFGNGNSIGLNYLKLRAGLGSSAGFPSNYPTVPTLQQSTQQNGGAIGGSSGVVTNTVRNILANPDLKPELISEWEVGFDARFLKNRLDISLSYYDRTTKNLIVGRPLSPSSGYEEIQDNIGKVEGTGWEVDLGIDIFKSSESGGFNWNSRVNFTTNKQIVTEQDSDQIVYAGFSDLGNAAIEGEQLGVIIGSRVLRDDNGNFVVGNDGFYLPETQIAIDADNNEVPVGTDGSRAIAPIIGNPNPDYVMNFINSISYKNLTLGFQISHVSGGDIYSQTIATLLGRGLINPDRREPFILPGVLADGTPNRKQLDNSSFYFDNVLFGPSELQIYDASVIRLKELSLGYNMPKKWLESTPFGNLSITAAGYNLWYDAYNTPKRANFDPNVAGIGVGNGRGFDYLNGPSSIRYGLSVKATF</sequence>
<keyword evidence="6 8" id="KW-0472">Membrane</keyword>
<feature type="chain" id="PRO_5020579617" evidence="10">
    <location>
        <begin position="23"/>
        <end position="1102"/>
    </location>
</feature>
<dbReference type="EMBL" id="QOVK01000030">
    <property type="protein sequence ID" value="RXG12483.1"/>
    <property type="molecule type" value="Genomic_DNA"/>
</dbReference>
<evidence type="ECO:0000313" key="14">
    <source>
        <dbReference type="Proteomes" id="UP000289859"/>
    </source>
</evidence>
<evidence type="ECO:0000256" key="2">
    <source>
        <dbReference type="ARBA" id="ARBA00022448"/>
    </source>
</evidence>
<dbReference type="Pfam" id="PF13715">
    <property type="entry name" value="CarbopepD_reg_2"/>
    <property type="match status" value="1"/>
</dbReference>
<evidence type="ECO:0000256" key="8">
    <source>
        <dbReference type="PROSITE-ProRule" id="PRU01360"/>
    </source>
</evidence>
<feature type="domain" description="TonB-dependent receptor-like beta-barrel" evidence="11">
    <location>
        <begin position="490"/>
        <end position="871"/>
    </location>
</feature>
<evidence type="ECO:0000256" key="7">
    <source>
        <dbReference type="ARBA" id="ARBA00023237"/>
    </source>
</evidence>
<comment type="subcellular location">
    <subcellularLocation>
        <location evidence="1 8">Cell outer membrane</location>
        <topology evidence="1 8">Multi-pass membrane protein</topology>
    </subcellularLocation>
</comment>
<dbReference type="Pfam" id="PF07715">
    <property type="entry name" value="Plug"/>
    <property type="match status" value="1"/>
</dbReference>
<dbReference type="PROSITE" id="PS52016">
    <property type="entry name" value="TONB_DEPENDENT_REC_3"/>
    <property type="match status" value="1"/>
</dbReference>
<evidence type="ECO:0000256" key="5">
    <source>
        <dbReference type="ARBA" id="ARBA00023077"/>
    </source>
</evidence>
<dbReference type="InterPro" id="IPR036942">
    <property type="entry name" value="Beta-barrel_TonB_sf"/>
</dbReference>
<keyword evidence="4 8" id="KW-0812">Transmembrane</keyword>
<dbReference type="InterPro" id="IPR023996">
    <property type="entry name" value="TonB-dep_OMP_SusC/RagA"/>
</dbReference>